<accession>A0ABY2VUJ9</accession>
<reference evidence="1 2" key="1">
    <citation type="submission" date="2018-01" db="EMBL/GenBank/DDBJ databases">
        <authorList>
            <person name="Paulsen S."/>
            <person name="Gram L.K."/>
        </authorList>
    </citation>
    <scope>NUCLEOTIDE SEQUENCE [LARGE SCALE GENOMIC DNA]</scope>
    <source>
        <strain evidence="1 2">S3895</strain>
    </source>
</reference>
<dbReference type="RefSeq" id="WP_138676688.1">
    <property type="nucleotide sequence ID" value="NZ_PNBW01000089.1"/>
</dbReference>
<comment type="caution">
    <text evidence="1">The sequence shown here is derived from an EMBL/GenBank/DDBJ whole genome shotgun (WGS) entry which is preliminary data.</text>
</comment>
<reference evidence="2" key="2">
    <citation type="submission" date="2019-06" db="EMBL/GenBank/DDBJ databases">
        <title>Co-occurence of chitin degradation, pigmentation and bioactivity in marine Pseudoalteromonas.</title>
        <authorList>
            <person name="Sonnenschein E.C."/>
            <person name="Bech P.K."/>
        </authorList>
    </citation>
    <scope>NUCLEOTIDE SEQUENCE [LARGE SCALE GENOMIC DNA]</scope>
    <source>
        <strain evidence="2">S3895</strain>
    </source>
</reference>
<protein>
    <submittedName>
        <fullName evidence="1">Uncharacterized protein</fullName>
    </submittedName>
</protein>
<dbReference type="EMBL" id="PNBW01000089">
    <property type="protein sequence ID" value="TMO71953.1"/>
    <property type="molecule type" value="Genomic_DNA"/>
</dbReference>
<proteinExistence type="predicted"/>
<evidence type="ECO:0000313" key="1">
    <source>
        <dbReference type="EMBL" id="TMO71953.1"/>
    </source>
</evidence>
<keyword evidence="2" id="KW-1185">Reference proteome</keyword>
<sequence>MNRVVSNEVSASQVPVLFESEETLAGRAHYFDFKIYKTFFADKNSDIDVSRIECRTSLCKITINAAGKDKTKVSAVLSETPSGKGASAYIHYDASSNSVVVMLTVNGDISDKI</sequence>
<evidence type="ECO:0000313" key="2">
    <source>
        <dbReference type="Proteomes" id="UP000307164"/>
    </source>
</evidence>
<dbReference type="Proteomes" id="UP000307164">
    <property type="component" value="Unassembled WGS sequence"/>
</dbReference>
<organism evidence="1 2">
    <name type="scientific">Pseudoalteromonas aurantia</name>
    <dbReference type="NCBI Taxonomy" id="43654"/>
    <lineage>
        <taxon>Bacteria</taxon>
        <taxon>Pseudomonadati</taxon>
        <taxon>Pseudomonadota</taxon>
        <taxon>Gammaproteobacteria</taxon>
        <taxon>Alteromonadales</taxon>
        <taxon>Pseudoalteromonadaceae</taxon>
        <taxon>Pseudoalteromonas</taxon>
    </lineage>
</organism>
<name>A0ABY2VUJ9_9GAMM</name>
<gene>
    <name evidence="1" type="ORF">CWC20_16275</name>
</gene>